<dbReference type="EMBL" id="PDEP01000009">
    <property type="protein sequence ID" value="PEN06289.1"/>
    <property type="molecule type" value="Genomic_DNA"/>
</dbReference>
<dbReference type="PRINTS" id="PR00038">
    <property type="entry name" value="HTHLUXR"/>
</dbReference>
<dbReference type="Pfam" id="PF00196">
    <property type="entry name" value="GerE"/>
    <property type="match status" value="1"/>
</dbReference>
<name>A0A2H3P452_9BACT</name>
<dbReference type="PANTHER" id="PTHR43214:SF43">
    <property type="entry name" value="TWO-COMPONENT RESPONSE REGULATOR"/>
    <property type="match status" value="1"/>
</dbReference>
<dbReference type="Pfam" id="PF00072">
    <property type="entry name" value="Response_reg"/>
    <property type="match status" value="1"/>
</dbReference>
<dbReference type="SUPFAM" id="SSF46894">
    <property type="entry name" value="C-terminal effector domain of the bipartite response regulators"/>
    <property type="match status" value="1"/>
</dbReference>
<dbReference type="PANTHER" id="PTHR43214">
    <property type="entry name" value="TWO-COMPONENT RESPONSE REGULATOR"/>
    <property type="match status" value="1"/>
</dbReference>
<dbReference type="InterPro" id="IPR011006">
    <property type="entry name" value="CheY-like_superfamily"/>
</dbReference>
<dbReference type="InterPro" id="IPR058245">
    <property type="entry name" value="NreC/VraR/RcsB-like_REC"/>
</dbReference>
<dbReference type="SUPFAM" id="SSF52172">
    <property type="entry name" value="CheY-like"/>
    <property type="match status" value="1"/>
</dbReference>
<dbReference type="GO" id="GO:0000160">
    <property type="term" value="P:phosphorelay signal transduction system"/>
    <property type="evidence" value="ECO:0007669"/>
    <property type="project" value="InterPro"/>
</dbReference>
<reference evidence="6 7" key="1">
    <citation type="submission" date="2017-10" db="EMBL/GenBank/DDBJ databases">
        <title>Draft genome of Longimonas halophila.</title>
        <authorList>
            <person name="Goh K.M."/>
            <person name="Shamsir M.S."/>
            <person name="Lim S.W."/>
        </authorList>
    </citation>
    <scope>NUCLEOTIDE SEQUENCE [LARGE SCALE GENOMIC DNA]</scope>
    <source>
        <strain evidence="6 7">KCTC 42399</strain>
    </source>
</reference>
<feature type="domain" description="Response regulatory" evidence="5">
    <location>
        <begin position="5"/>
        <end position="128"/>
    </location>
</feature>
<dbReference type="CDD" id="cd17535">
    <property type="entry name" value="REC_NarL-like"/>
    <property type="match status" value="1"/>
</dbReference>
<dbReference type="Gene3D" id="3.40.50.2300">
    <property type="match status" value="1"/>
</dbReference>
<evidence type="ECO:0000313" key="6">
    <source>
        <dbReference type="EMBL" id="PEN06289.1"/>
    </source>
</evidence>
<evidence type="ECO:0000259" key="4">
    <source>
        <dbReference type="PROSITE" id="PS50043"/>
    </source>
</evidence>
<dbReference type="PROSITE" id="PS50043">
    <property type="entry name" value="HTH_LUXR_2"/>
    <property type="match status" value="1"/>
</dbReference>
<evidence type="ECO:0000256" key="1">
    <source>
        <dbReference type="ARBA" id="ARBA00022553"/>
    </source>
</evidence>
<evidence type="ECO:0000256" key="3">
    <source>
        <dbReference type="PROSITE-ProRule" id="PRU00169"/>
    </source>
</evidence>
<dbReference type="InterPro" id="IPR039420">
    <property type="entry name" value="WalR-like"/>
</dbReference>
<sequence>MPSIRVVVADDHAVVRRGLKTILEAPDENADATLPISVVGEAETGEEALLRVDDLTPDVLLLDVEMPNGDGVEVARTLGTMKSKTAVLALSSHEDPVYVQGLLQAGASGYLTKEQAPYLIREAVRAVADGQKRWFVSVTPDANPLDQFTERERTLLGLLVDGCSTSEIADAMHVTPATIRKYASTLYDKIDVSNGRAAIAWAWKQGVADRL</sequence>
<dbReference type="InterPro" id="IPR001789">
    <property type="entry name" value="Sig_transdc_resp-reg_receiver"/>
</dbReference>
<evidence type="ECO:0000313" key="7">
    <source>
        <dbReference type="Proteomes" id="UP000221024"/>
    </source>
</evidence>
<evidence type="ECO:0008006" key="8">
    <source>
        <dbReference type="Google" id="ProtNLM"/>
    </source>
</evidence>
<keyword evidence="1 3" id="KW-0597">Phosphoprotein</keyword>
<protein>
    <recommendedName>
        <fullName evidence="8">DNA-binding response regulator</fullName>
    </recommendedName>
</protein>
<proteinExistence type="predicted"/>
<accession>A0A2H3P452</accession>
<dbReference type="AlphaFoldDB" id="A0A2H3P452"/>
<keyword evidence="2" id="KW-0238">DNA-binding</keyword>
<dbReference type="CDD" id="cd06170">
    <property type="entry name" value="LuxR_C_like"/>
    <property type="match status" value="1"/>
</dbReference>
<dbReference type="GO" id="GO:0006355">
    <property type="term" value="P:regulation of DNA-templated transcription"/>
    <property type="evidence" value="ECO:0007669"/>
    <property type="project" value="InterPro"/>
</dbReference>
<evidence type="ECO:0000256" key="2">
    <source>
        <dbReference type="ARBA" id="ARBA00023125"/>
    </source>
</evidence>
<dbReference type="SMART" id="SM00421">
    <property type="entry name" value="HTH_LUXR"/>
    <property type="match status" value="1"/>
</dbReference>
<evidence type="ECO:0000259" key="5">
    <source>
        <dbReference type="PROSITE" id="PS50110"/>
    </source>
</evidence>
<dbReference type="OrthoDB" id="9795108at2"/>
<comment type="caution">
    <text evidence="6">The sequence shown here is derived from an EMBL/GenBank/DDBJ whole genome shotgun (WGS) entry which is preliminary data.</text>
</comment>
<dbReference type="GO" id="GO:0003677">
    <property type="term" value="F:DNA binding"/>
    <property type="evidence" value="ECO:0007669"/>
    <property type="project" value="UniProtKB-KW"/>
</dbReference>
<dbReference type="PROSITE" id="PS50110">
    <property type="entry name" value="RESPONSE_REGULATORY"/>
    <property type="match status" value="1"/>
</dbReference>
<dbReference type="InterPro" id="IPR016032">
    <property type="entry name" value="Sig_transdc_resp-reg_C-effctor"/>
</dbReference>
<dbReference type="RefSeq" id="WP_098062637.1">
    <property type="nucleotide sequence ID" value="NZ_PDEP01000009.1"/>
</dbReference>
<dbReference type="SMART" id="SM00448">
    <property type="entry name" value="REC"/>
    <property type="match status" value="1"/>
</dbReference>
<organism evidence="6 7">
    <name type="scientific">Longimonas halophila</name>
    <dbReference type="NCBI Taxonomy" id="1469170"/>
    <lineage>
        <taxon>Bacteria</taxon>
        <taxon>Pseudomonadati</taxon>
        <taxon>Rhodothermota</taxon>
        <taxon>Rhodothermia</taxon>
        <taxon>Rhodothermales</taxon>
        <taxon>Salisaetaceae</taxon>
        <taxon>Longimonas</taxon>
    </lineage>
</organism>
<keyword evidence="7" id="KW-1185">Reference proteome</keyword>
<feature type="domain" description="HTH luxR-type" evidence="4">
    <location>
        <begin position="141"/>
        <end position="206"/>
    </location>
</feature>
<feature type="modified residue" description="4-aspartylphosphate" evidence="3">
    <location>
        <position position="63"/>
    </location>
</feature>
<dbReference type="Proteomes" id="UP000221024">
    <property type="component" value="Unassembled WGS sequence"/>
</dbReference>
<gene>
    <name evidence="6" type="ORF">CRI93_10740</name>
</gene>
<dbReference type="InterPro" id="IPR000792">
    <property type="entry name" value="Tscrpt_reg_LuxR_C"/>
</dbReference>